<protein>
    <submittedName>
        <fullName evidence="2">Uncharacterized protein</fullName>
    </submittedName>
</protein>
<accession>A0AAN8N3Y6</accession>
<dbReference type="AlphaFoldDB" id="A0AAN8N3Y6"/>
<dbReference type="EMBL" id="JAVHJM010000012">
    <property type="protein sequence ID" value="KAK6500996.1"/>
    <property type="molecule type" value="Genomic_DNA"/>
</dbReference>
<comment type="caution">
    <text evidence="2">The sequence shown here is derived from an EMBL/GenBank/DDBJ whole genome shotgun (WGS) entry which is preliminary data.</text>
</comment>
<dbReference type="Proteomes" id="UP001307849">
    <property type="component" value="Unassembled WGS sequence"/>
</dbReference>
<evidence type="ECO:0000313" key="2">
    <source>
        <dbReference type="EMBL" id="KAK6500996.1"/>
    </source>
</evidence>
<name>A0AAN8N3Y6_9PEZI</name>
<feature type="region of interest" description="Disordered" evidence="1">
    <location>
        <begin position="421"/>
        <end position="488"/>
    </location>
</feature>
<feature type="compositionally biased region" description="Basic and acidic residues" evidence="1">
    <location>
        <begin position="451"/>
        <end position="466"/>
    </location>
</feature>
<keyword evidence="3" id="KW-1185">Reference proteome</keyword>
<organism evidence="2 3">
    <name type="scientific">Arthrobotrys conoides</name>
    <dbReference type="NCBI Taxonomy" id="74498"/>
    <lineage>
        <taxon>Eukaryota</taxon>
        <taxon>Fungi</taxon>
        <taxon>Dikarya</taxon>
        <taxon>Ascomycota</taxon>
        <taxon>Pezizomycotina</taxon>
        <taxon>Orbiliomycetes</taxon>
        <taxon>Orbiliales</taxon>
        <taxon>Orbiliaceae</taxon>
        <taxon>Arthrobotrys</taxon>
    </lineage>
</organism>
<feature type="region of interest" description="Disordered" evidence="1">
    <location>
        <begin position="1"/>
        <end position="23"/>
    </location>
</feature>
<evidence type="ECO:0000256" key="1">
    <source>
        <dbReference type="SAM" id="MobiDB-lite"/>
    </source>
</evidence>
<reference evidence="2 3" key="1">
    <citation type="submission" date="2019-10" db="EMBL/GenBank/DDBJ databases">
        <authorList>
            <person name="Palmer J.M."/>
        </authorList>
    </citation>
    <scope>NUCLEOTIDE SEQUENCE [LARGE SCALE GENOMIC DNA]</scope>
    <source>
        <strain evidence="2 3">TWF506</strain>
    </source>
</reference>
<proteinExistence type="predicted"/>
<sequence length="900" mass="100636">MNLEEEDYRSTLEDGQKSTTNTMKATFGADPTAKINSCTCEAYCGLDELQSESCSHGSSRGIYETKPTVRIHTKCDTCKDHKLATCGLVNRLLMKPNETEDKHTEGNRSGVSVPLETWLKEEKRPGLNFIFKQLEAAASETEIDIDSLSLSLGELEVALKTDGSLSPQDKTTASSPNLNSPLSTHIPVPLWRPAQLEFEDIYIDKEILTEEDAHGLPANLAFLENLSQRFACPFAKINAAAYRTCMAVNRGDVLGIRKHLEKRHDLKHLPSLDSEVDPSSYWRQLFASALSQSQEEYPEPQYPPPYFDFNTLLQDASDLRRIKKVDVEIHGKNSSPLPFNDYGSNLLWISADENVDIPGIDMLGKRPTDITDISEELSTLAVLDYLSAALISDDMARRWLLTENQYITSWTQLEINLGTCSGTKGHHNHKGSQTAQGSSRAGVPSKRSRQNRSDRKKEFRRNRGDEDYKDEEDDEEEPEKPKPQGGTHRYLKKSWRCPYSIIKCGNHKKCWLPREIMRQAVTGIREHLRRAHFNYKLPIHLTAEVAPSWKDLFEGCLKQSCHRNWLGLGFNATWYRYIDECTSPSNSAKCYTPQQAKDLVAEGFTYIDEPEVFNCSNSGCIDAVENTALLSDGVIGPEIASTNTFDEGVEIQSTFSEVQAPSSFGGLEVAPNTQNHPDSQTSMSTYGIEEQSEYGYSILARYWDIPLGTRLSESSMAPTQATSPIKFETIANDLISQSMGISTVLGEAVEQLQTAQLQNPAISTPLMFESGLTSSSHNADDDSIHNTISAPQVSGTEIIIKVWRQLDPITQSGSGARTLKFRGLEELQLEFIGQMRKNFYGSGFAWGHPRWLLQSFNTGASITCIQDLEEELARGNDTYYLVDRYRTFANSELEPIPSGA</sequence>
<evidence type="ECO:0000313" key="3">
    <source>
        <dbReference type="Proteomes" id="UP001307849"/>
    </source>
</evidence>
<feature type="compositionally biased region" description="Acidic residues" evidence="1">
    <location>
        <begin position="467"/>
        <end position="478"/>
    </location>
</feature>
<gene>
    <name evidence="2" type="ORF">TWF506_003752</name>
</gene>